<gene>
    <name evidence="3" type="ORF">C0J50_1250</name>
</gene>
<dbReference type="PANTHER" id="PTHR34916">
    <property type="entry name" value="GI:13385330"/>
    <property type="match status" value="1"/>
</dbReference>
<feature type="coiled-coil region" evidence="1">
    <location>
        <begin position="219"/>
        <end position="253"/>
    </location>
</feature>
<keyword evidence="4" id="KW-1185">Reference proteome</keyword>
<keyword evidence="1" id="KW-0175">Coiled coil</keyword>
<feature type="compositionally biased region" description="Basic and acidic residues" evidence="2">
    <location>
        <begin position="61"/>
        <end position="77"/>
    </location>
</feature>
<feature type="region of interest" description="Disordered" evidence="2">
    <location>
        <begin position="31"/>
        <end position="77"/>
    </location>
</feature>
<feature type="coiled-coil region" evidence="1">
    <location>
        <begin position="333"/>
        <end position="360"/>
    </location>
</feature>
<evidence type="ECO:0000256" key="1">
    <source>
        <dbReference type="SAM" id="Coils"/>
    </source>
</evidence>
<dbReference type="Proteomes" id="UP001205998">
    <property type="component" value="Unassembled WGS sequence"/>
</dbReference>
<evidence type="ECO:0000313" key="3">
    <source>
        <dbReference type="EMBL" id="KAI5611609.1"/>
    </source>
</evidence>
<sequence>MSASSNQTRRHSAMQRKLKELLRFVDKADIQTESSSHRGLNTLTHKPLYSRPLKPIQNEPQCKDTEPTHKADREKVTDGLQSCTIDTNKPRIQKLQELVTTNLTGGLDRPELGKMREAKQDGCTESQTKKQDNSWFTHTNKAGVTRSDRLRQGRCIDKRPKDLINRKCLSWREAAKGHESKLQQKEYDLFVASLLTSQSLLQDKSADLPVEASTEGLELKEAASQMFLLEQEAKRVLEENDRVRLEYEDVQLKALVDQKDKESCDTRRRDEDTFSGVMPCERSSVAQVEAKRQQVWKVWGELKDLERDIKEMMMSSVIISALETSIRDSEDEILNIAASNVRLQRANKDLEQNISLVLSNALISEETKAYVLSSSCFAGRMIEE</sequence>
<reference evidence="3" key="1">
    <citation type="submission" date="2018-07" db="EMBL/GenBank/DDBJ databases">
        <title>Comparative genomics of catfishes provides insights into carnivory and benthic adaptation.</title>
        <authorList>
            <person name="Zhang Y."/>
            <person name="Wang D."/>
            <person name="Peng Z."/>
            <person name="Zheng S."/>
            <person name="Shao F."/>
            <person name="Tao W."/>
        </authorList>
    </citation>
    <scope>NUCLEOTIDE SEQUENCE</scope>
    <source>
        <strain evidence="3">Chongqing</strain>
    </source>
</reference>
<dbReference type="PANTHER" id="PTHR34916:SF1">
    <property type="entry name" value="GI:13385330"/>
    <property type="match status" value="1"/>
</dbReference>
<evidence type="ECO:0000313" key="4">
    <source>
        <dbReference type="Proteomes" id="UP001205998"/>
    </source>
</evidence>
<organism evidence="3 4">
    <name type="scientific">Silurus asotus</name>
    <name type="common">Amur catfish</name>
    <name type="synonym">Parasilurus asotus</name>
    <dbReference type="NCBI Taxonomy" id="30991"/>
    <lineage>
        <taxon>Eukaryota</taxon>
        <taxon>Metazoa</taxon>
        <taxon>Chordata</taxon>
        <taxon>Craniata</taxon>
        <taxon>Vertebrata</taxon>
        <taxon>Euteleostomi</taxon>
        <taxon>Actinopterygii</taxon>
        <taxon>Neopterygii</taxon>
        <taxon>Teleostei</taxon>
        <taxon>Ostariophysi</taxon>
        <taxon>Siluriformes</taxon>
        <taxon>Siluridae</taxon>
        <taxon>Silurus</taxon>
    </lineage>
</organism>
<comment type="caution">
    <text evidence="3">The sequence shown here is derived from an EMBL/GenBank/DDBJ whole genome shotgun (WGS) entry which is preliminary data.</text>
</comment>
<evidence type="ECO:0000256" key="2">
    <source>
        <dbReference type="SAM" id="MobiDB-lite"/>
    </source>
</evidence>
<dbReference type="AlphaFoldDB" id="A0AAD5FDK3"/>
<accession>A0AAD5FDK3</accession>
<protein>
    <submittedName>
        <fullName evidence="3">Uncharacterized protein</fullName>
    </submittedName>
</protein>
<feature type="compositionally biased region" description="Polar residues" evidence="2">
    <location>
        <begin position="31"/>
        <end position="44"/>
    </location>
</feature>
<dbReference type="EMBL" id="MU565024">
    <property type="protein sequence ID" value="KAI5611609.1"/>
    <property type="molecule type" value="Genomic_DNA"/>
</dbReference>
<proteinExistence type="predicted"/>
<name>A0AAD5FDK3_SILAS</name>